<keyword evidence="1" id="KW-1133">Transmembrane helix</keyword>
<evidence type="ECO:0000313" key="3">
    <source>
        <dbReference type="Proteomes" id="UP000238954"/>
    </source>
</evidence>
<keyword evidence="3" id="KW-1185">Reference proteome</keyword>
<keyword evidence="1" id="KW-0812">Transmembrane</keyword>
<evidence type="ECO:0000313" key="2">
    <source>
        <dbReference type="EMBL" id="PQM27431.1"/>
    </source>
</evidence>
<feature type="transmembrane region" description="Helical" evidence="1">
    <location>
        <begin position="173"/>
        <end position="191"/>
    </location>
</feature>
<feature type="transmembrane region" description="Helical" evidence="1">
    <location>
        <begin position="115"/>
        <end position="134"/>
    </location>
</feature>
<feature type="transmembrane region" description="Helical" evidence="1">
    <location>
        <begin position="197"/>
        <end position="226"/>
    </location>
</feature>
<feature type="transmembrane region" description="Helical" evidence="1">
    <location>
        <begin position="51"/>
        <end position="72"/>
    </location>
</feature>
<organism evidence="2 3">
    <name type="scientific">Sphingopyxis lindanitolerans</name>
    <dbReference type="NCBI Taxonomy" id="2054227"/>
    <lineage>
        <taxon>Bacteria</taxon>
        <taxon>Pseudomonadati</taxon>
        <taxon>Pseudomonadota</taxon>
        <taxon>Alphaproteobacteria</taxon>
        <taxon>Sphingomonadales</taxon>
        <taxon>Sphingomonadaceae</taxon>
        <taxon>Sphingopyxis</taxon>
    </lineage>
</organism>
<keyword evidence="1" id="KW-0472">Membrane</keyword>
<evidence type="ECO:0008006" key="4">
    <source>
        <dbReference type="Google" id="ProtNLM"/>
    </source>
</evidence>
<feature type="transmembrane region" description="Helical" evidence="1">
    <location>
        <begin position="238"/>
        <end position="255"/>
    </location>
</feature>
<feature type="transmembrane region" description="Helical" evidence="1">
    <location>
        <begin position="367"/>
        <end position="382"/>
    </location>
</feature>
<name>A0A2S8B4V2_9SPHN</name>
<proteinExistence type="predicted"/>
<feature type="transmembrane region" description="Helical" evidence="1">
    <location>
        <begin position="344"/>
        <end position="361"/>
    </location>
</feature>
<reference evidence="3" key="1">
    <citation type="submission" date="2017-11" db="EMBL/GenBank/DDBJ databases">
        <title>The complete genome sequence of Sphingopyxis pomeranensis sp. nov. strain WS5A3p.</title>
        <authorList>
            <person name="Kaminski M.A."/>
        </authorList>
    </citation>
    <scope>NUCLEOTIDE SEQUENCE [LARGE SCALE GENOMIC DNA]</scope>
    <source>
        <strain evidence="3">WS5A3p</strain>
    </source>
</reference>
<comment type="caution">
    <text evidence="2">The sequence shown here is derived from an EMBL/GenBank/DDBJ whole genome shotgun (WGS) entry which is preliminary data.</text>
</comment>
<feature type="transmembrane region" description="Helical" evidence="1">
    <location>
        <begin position="84"/>
        <end position="103"/>
    </location>
</feature>
<feature type="transmembrane region" description="Helical" evidence="1">
    <location>
        <begin position="317"/>
        <end position="337"/>
    </location>
</feature>
<dbReference type="AlphaFoldDB" id="A0A2S8B4V2"/>
<feature type="transmembrane region" description="Helical" evidence="1">
    <location>
        <begin position="12"/>
        <end position="45"/>
    </location>
</feature>
<protein>
    <recommendedName>
        <fullName evidence="4">O-antigen ligase domain-containing protein</fullName>
    </recommendedName>
</protein>
<dbReference type="Proteomes" id="UP000238954">
    <property type="component" value="Chromosome"/>
</dbReference>
<accession>A0A2S8B4V2</accession>
<dbReference type="EMBL" id="PHFW01000002">
    <property type="protein sequence ID" value="PQM27431.1"/>
    <property type="molecule type" value="Genomic_DNA"/>
</dbReference>
<evidence type="ECO:0000256" key="1">
    <source>
        <dbReference type="SAM" id="Phobius"/>
    </source>
</evidence>
<sequence length="405" mass="45234">MRVKQPFALDRAMFVLVMIDLLFLPFLLPVPVPLSFAVLPIWLLSLRPERISAGAVIAIIGAMFAIFSYILGINSTPGIDDSSIRRSAYTAIIIFMFGTYVAGSMTNFRTFHLHIHILRLYLIFVFLLSIIFFWRFDDYFLVRQFWAFGDNVDIADNLNTLTRFTGTLSDPNNLAVSTVAITAFLVFFAPQQVGRNIAAMAMTAVIVIASMSSTGIICYAALIVAFITGSRLKTGPRILLLLGSVIVGIAIYDIVKNTDVFALASQRVADTDSESRLSRWQLALDSSKFLSSLIVGDGGTILLNGMEYKPHNGHIHVAYSFGLVCYIAFATIFFRVYRIRDWRHYLFLAIIFTGFTVNVGIYEHRFAGIWVVLLVIYHRLAAPQPAPKRITQQQRAAREGSVSST</sequence>
<gene>
    <name evidence="2" type="ORF">CVO77_02190</name>
</gene>